<protein>
    <submittedName>
        <fullName evidence="2">Uncharacterized protein</fullName>
    </submittedName>
</protein>
<feature type="compositionally biased region" description="Basic and acidic residues" evidence="1">
    <location>
        <begin position="98"/>
        <end position="109"/>
    </location>
</feature>
<evidence type="ECO:0000313" key="3">
    <source>
        <dbReference type="Proteomes" id="UP000474802"/>
    </source>
</evidence>
<name>A0A6M1SA78_9HYPH</name>
<reference evidence="2 3" key="1">
    <citation type="submission" date="2020-02" db="EMBL/GenBank/DDBJ databases">
        <authorList>
            <person name="Khan S.A."/>
            <person name="Jeon C.O."/>
            <person name="Chun B.H."/>
        </authorList>
    </citation>
    <scope>NUCLEOTIDE SEQUENCE [LARGE SCALE GENOMIC DNA]</scope>
    <source>
        <strain evidence="2 3">H239</strain>
    </source>
</reference>
<proteinExistence type="predicted"/>
<gene>
    <name evidence="2" type="ORF">G5575_02475</name>
</gene>
<keyword evidence="3" id="KW-1185">Reference proteome</keyword>
<accession>A0A6M1SA78</accession>
<dbReference type="EMBL" id="JAALFG010000001">
    <property type="protein sequence ID" value="NGP16707.1"/>
    <property type="molecule type" value="Genomic_DNA"/>
</dbReference>
<dbReference type="RefSeq" id="WP_164532947.1">
    <property type="nucleotide sequence ID" value="NZ_JAALFG010000001.1"/>
</dbReference>
<comment type="caution">
    <text evidence="2">The sequence shown here is derived from an EMBL/GenBank/DDBJ whole genome shotgun (WGS) entry which is preliminary data.</text>
</comment>
<evidence type="ECO:0000256" key="1">
    <source>
        <dbReference type="SAM" id="MobiDB-lite"/>
    </source>
</evidence>
<feature type="region of interest" description="Disordered" evidence="1">
    <location>
        <begin position="98"/>
        <end position="126"/>
    </location>
</feature>
<reference evidence="2 3" key="2">
    <citation type="submission" date="2020-03" db="EMBL/GenBank/DDBJ databases">
        <title>Devosia chinhatensis sp. nov., isolated from a hexachlorocyclohexane (HCH) dump site in India.</title>
        <authorList>
            <person name="Kumar M."/>
            <person name="Lal R."/>
        </authorList>
    </citation>
    <scope>NUCLEOTIDE SEQUENCE [LARGE SCALE GENOMIC DNA]</scope>
    <source>
        <strain evidence="2 3">H239</strain>
    </source>
</reference>
<sequence>MSKILTDHAEIRQWTEARGGHPLLMDTPDGTGTRTLLQLSFGQHALNGTGDEGPDRLTGWELASWDDWFAALEEADLAVQVSDDPAGGNEAEFQFVSRSEEGEITDAAKKPASIVTEGPDPSNRGF</sequence>
<dbReference type="Proteomes" id="UP000474802">
    <property type="component" value="Unassembled WGS sequence"/>
</dbReference>
<evidence type="ECO:0000313" key="2">
    <source>
        <dbReference type="EMBL" id="NGP16707.1"/>
    </source>
</evidence>
<organism evidence="2 3">
    <name type="scientific">Devosia aurantiaca</name>
    <dbReference type="NCBI Taxonomy" id="2714858"/>
    <lineage>
        <taxon>Bacteria</taxon>
        <taxon>Pseudomonadati</taxon>
        <taxon>Pseudomonadota</taxon>
        <taxon>Alphaproteobacteria</taxon>
        <taxon>Hyphomicrobiales</taxon>
        <taxon>Devosiaceae</taxon>
        <taxon>Devosia</taxon>
    </lineage>
</organism>
<dbReference type="AlphaFoldDB" id="A0A6M1SA78"/>